<protein>
    <recommendedName>
        <fullName evidence="1">Segregation and condensation protein A</fullName>
    </recommendedName>
</protein>
<keyword evidence="3" id="KW-1185">Reference proteome</keyword>
<dbReference type="PANTHER" id="PTHR33969:SF2">
    <property type="entry name" value="SEGREGATION AND CONDENSATION PROTEIN A"/>
    <property type="match status" value="1"/>
</dbReference>
<name>A0ABX7S845_9BACT</name>
<dbReference type="RefSeq" id="WP_207567473.1">
    <property type="nucleotide sequence ID" value="NZ_CP071446.1"/>
</dbReference>
<evidence type="ECO:0000313" key="3">
    <source>
        <dbReference type="Proteomes" id="UP000671862"/>
    </source>
</evidence>
<evidence type="ECO:0000256" key="1">
    <source>
        <dbReference type="ARBA" id="ARBA00044777"/>
    </source>
</evidence>
<dbReference type="Gene3D" id="6.10.250.2410">
    <property type="match status" value="1"/>
</dbReference>
<dbReference type="PANTHER" id="PTHR33969">
    <property type="entry name" value="SEGREGATION AND CONDENSATION PROTEIN A"/>
    <property type="match status" value="1"/>
</dbReference>
<proteinExistence type="predicted"/>
<reference evidence="2 3" key="1">
    <citation type="submission" date="2021-03" db="EMBL/GenBank/DDBJ databases">
        <title>Thermosipho ferrireducens sp.nov., an anaerobic thermophilic iron-reducing bacterium isolated from a deep-sea hydrothermal sulfide deposits.</title>
        <authorList>
            <person name="Zeng X."/>
            <person name="Chen Y."/>
            <person name="Shao Z."/>
        </authorList>
    </citation>
    <scope>NUCLEOTIDE SEQUENCE [LARGE SCALE GENOMIC DNA]</scope>
    <source>
        <strain evidence="2 3">JL129W03</strain>
    </source>
</reference>
<organism evidence="2 3">
    <name type="scientific">Thermosipho ferrireducens</name>
    <dbReference type="NCBI Taxonomy" id="2571116"/>
    <lineage>
        <taxon>Bacteria</taxon>
        <taxon>Thermotogati</taxon>
        <taxon>Thermotogota</taxon>
        <taxon>Thermotogae</taxon>
        <taxon>Thermotogales</taxon>
        <taxon>Fervidobacteriaceae</taxon>
        <taxon>Thermosipho</taxon>
    </lineage>
</organism>
<dbReference type="InterPro" id="IPR003768">
    <property type="entry name" value="ScpA"/>
</dbReference>
<evidence type="ECO:0000313" key="2">
    <source>
        <dbReference type="EMBL" id="QTA38756.1"/>
    </source>
</evidence>
<sequence>MEVIFRFEKFEGPLDLILFLVKKKQISIREIPISQLADEFLSYIERMKRMNLSIASEFIVTASYLMELKSRSLLPRSNVDPELQAKKERFYTQVEQYAKLKEYVEKVKNVDPSTIKRFPVNVQVIFPKINEKRLKKIISSVVHEIEIKKKVYEIKREELLVENVMDEILENWLDNDIYSILKVSQSKYELIVRFLAVLELIRLGYALLDEEFILKRVVKNGQKANSNG</sequence>
<accession>A0ABX7S845</accession>
<dbReference type="Proteomes" id="UP000671862">
    <property type="component" value="Chromosome"/>
</dbReference>
<dbReference type="EMBL" id="CP071446">
    <property type="protein sequence ID" value="QTA38756.1"/>
    <property type="molecule type" value="Genomic_DNA"/>
</dbReference>
<dbReference type="Pfam" id="PF02616">
    <property type="entry name" value="SMC_ScpA"/>
    <property type="match status" value="1"/>
</dbReference>
<gene>
    <name evidence="2" type="ORF">JYK00_04410</name>
</gene>